<name>A0A7W5B4W6_9BACL</name>
<protein>
    <recommendedName>
        <fullName evidence="1">Wadjet protein JetD C-terminal domain-containing protein</fullName>
    </recommendedName>
</protein>
<comment type="caution">
    <text evidence="2">The sequence shown here is derived from an EMBL/GenBank/DDBJ whole genome shotgun (WGS) entry which is preliminary data.</text>
</comment>
<dbReference type="AlphaFoldDB" id="A0A7W5B4W6"/>
<dbReference type="Proteomes" id="UP000570361">
    <property type="component" value="Unassembled WGS sequence"/>
</dbReference>
<evidence type="ECO:0000259" key="1">
    <source>
        <dbReference type="Pfam" id="PF09983"/>
    </source>
</evidence>
<dbReference type="RefSeq" id="WP_183603808.1">
    <property type="nucleotide sequence ID" value="NZ_JACHXK010000021.1"/>
</dbReference>
<feature type="domain" description="Wadjet protein JetD C-terminal" evidence="1">
    <location>
        <begin position="196"/>
        <end position="279"/>
    </location>
</feature>
<gene>
    <name evidence="2" type="ORF">FHS18_005849</name>
</gene>
<sequence>METKQMIEDFLRSSKKTTVLLEELEALFSGASIEWSDFAAVVQELEFTEVLEAVRSAGRTAKQPSLAYRYRMNKQQMRQPLVNLLHQSRQTTHSAIQLDGYYSLSEHEYEQDKPYIERIDQYLKQYGFPSEAAPAPERSFQLVNNEKWITELGGYTLLKRLGLWERMMVQPVSDPLMMAVNPTTSDPSAGQSCMHLIVENKTTFQALLPVLPKTTFRTLIYGCGNKITGNIDMFSMQYPVKGVDHRFFYFGDLDYEGIRIWYETNRQRPMIPALIFYEACLARPFVKGKHNQRRDEAAIEAFLAYFTPIQRERIEHCLVSGGYYPQETLTTSQLQQLWRSEQWRTWIGRT</sequence>
<evidence type="ECO:0000313" key="2">
    <source>
        <dbReference type="EMBL" id="MBB3113736.1"/>
    </source>
</evidence>
<keyword evidence="3" id="KW-1185">Reference proteome</keyword>
<accession>A0A7W5B4W6</accession>
<reference evidence="2 3" key="1">
    <citation type="submission" date="2020-08" db="EMBL/GenBank/DDBJ databases">
        <title>Genomic Encyclopedia of Type Strains, Phase III (KMG-III): the genomes of soil and plant-associated and newly described type strains.</title>
        <authorList>
            <person name="Whitman W."/>
        </authorList>
    </citation>
    <scope>NUCLEOTIDE SEQUENCE [LARGE SCALE GENOMIC DNA]</scope>
    <source>
        <strain evidence="2 3">CECT 5862</strain>
    </source>
</reference>
<dbReference type="Pfam" id="PF09983">
    <property type="entry name" value="JetD_C"/>
    <property type="match status" value="1"/>
</dbReference>
<dbReference type="InterPro" id="IPR024534">
    <property type="entry name" value="JetD_C"/>
</dbReference>
<proteinExistence type="predicted"/>
<evidence type="ECO:0000313" key="3">
    <source>
        <dbReference type="Proteomes" id="UP000570361"/>
    </source>
</evidence>
<dbReference type="EMBL" id="JACHXK010000021">
    <property type="protein sequence ID" value="MBB3113736.1"/>
    <property type="molecule type" value="Genomic_DNA"/>
</dbReference>
<organism evidence="2 3">
    <name type="scientific">Paenibacillus phyllosphaerae</name>
    <dbReference type="NCBI Taxonomy" id="274593"/>
    <lineage>
        <taxon>Bacteria</taxon>
        <taxon>Bacillati</taxon>
        <taxon>Bacillota</taxon>
        <taxon>Bacilli</taxon>
        <taxon>Bacillales</taxon>
        <taxon>Paenibacillaceae</taxon>
        <taxon>Paenibacillus</taxon>
    </lineage>
</organism>